<keyword evidence="1" id="KW-0812">Transmembrane</keyword>
<dbReference type="AlphaFoldDB" id="A0A927UCL1"/>
<name>A0A927UCL1_9FIRM</name>
<feature type="transmembrane region" description="Helical" evidence="1">
    <location>
        <begin position="44"/>
        <end position="64"/>
    </location>
</feature>
<feature type="transmembrane region" description="Helical" evidence="1">
    <location>
        <begin position="141"/>
        <end position="160"/>
    </location>
</feature>
<feature type="transmembrane region" description="Helical" evidence="1">
    <location>
        <begin position="12"/>
        <end position="32"/>
    </location>
</feature>
<evidence type="ECO:0000313" key="3">
    <source>
        <dbReference type="Proteomes" id="UP000766246"/>
    </source>
</evidence>
<comment type="caution">
    <text evidence="2">The sequence shown here is derived from an EMBL/GenBank/DDBJ whole genome shotgun (WGS) entry which is preliminary data.</text>
</comment>
<organism evidence="2 3">
    <name type="scientific">Pseudobutyrivibrio ruminis</name>
    <dbReference type="NCBI Taxonomy" id="46206"/>
    <lineage>
        <taxon>Bacteria</taxon>
        <taxon>Bacillati</taxon>
        <taxon>Bacillota</taxon>
        <taxon>Clostridia</taxon>
        <taxon>Lachnospirales</taxon>
        <taxon>Lachnospiraceae</taxon>
        <taxon>Pseudobutyrivibrio</taxon>
    </lineage>
</organism>
<protein>
    <submittedName>
        <fullName evidence="2">Uncharacterized protein</fullName>
    </submittedName>
</protein>
<feature type="transmembrane region" description="Helical" evidence="1">
    <location>
        <begin position="110"/>
        <end position="134"/>
    </location>
</feature>
<evidence type="ECO:0000256" key="1">
    <source>
        <dbReference type="SAM" id="Phobius"/>
    </source>
</evidence>
<keyword evidence="1" id="KW-0472">Membrane</keyword>
<feature type="transmembrane region" description="Helical" evidence="1">
    <location>
        <begin position="180"/>
        <end position="197"/>
    </location>
</feature>
<feature type="transmembrane region" description="Helical" evidence="1">
    <location>
        <begin position="71"/>
        <end position="90"/>
    </location>
</feature>
<accession>A0A927UCL1</accession>
<dbReference type="Proteomes" id="UP000766246">
    <property type="component" value="Unassembled WGS sequence"/>
</dbReference>
<proteinExistence type="predicted"/>
<reference evidence="2" key="1">
    <citation type="submission" date="2019-04" db="EMBL/GenBank/DDBJ databases">
        <title>Evolution of Biomass-Degrading Anaerobic Consortia Revealed by Metagenomics.</title>
        <authorList>
            <person name="Peng X."/>
        </authorList>
    </citation>
    <scope>NUCLEOTIDE SEQUENCE</scope>
    <source>
        <strain evidence="2">SIG311</strain>
    </source>
</reference>
<sequence>MHNLQTNTKKNISIVLSIIGIILSLIINNKYLGVLIAPTMQLNMLMKFIVFDCYLIFVPLLFLIDYTKNRLISICGLLFLIVSLIYKYLIVLPSALKAPTEVENIESTYFIANSTIELIAEVLILIILIQFVFVKKRANRFIKNSIFFLPFLYLISSFKWFNNSTNQDFLNSLLAHIKGYSGKAFIIWLILTIVLYLKSAND</sequence>
<gene>
    <name evidence="2" type="ORF">E7272_06275</name>
</gene>
<evidence type="ECO:0000313" key="2">
    <source>
        <dbReference type="EMBL" id="MBE5919437.1"/>
    </source>
</evidence>
<keyword evidence="1" id="KW-1133">Transmembrane helix</keyword>
<dbReference type="EMBL" id="SVER01000013">
    <property type="protein sequence ID" value="MBE5919437.1"/>
    <property type="molecule type" value="Genomic_DNA"/>
</dbReference>